<dbReference type="InterPro" id="IPR036640">
    <property type="entry name" value="ABC1_TM_sf"/>
</dbReference>
<dbReference type="Proteomes" id="UP000257076">
    <property type="component" value="Unassembled WGS sequence"/>
</dbReference>
<dbReference type="OrthoDB" id="9806127at2"/>
<dbReference type="InterPro" id="IPR017871">
    <property type="entry name" value="ABC_transporter-like_CS"/>
</dbReference>
<evidence type="ECO:0000256" key="5">
    <source>
        <dbReference type="ARBA" id="ARBA00022989"/>
    </source>
</evidence>
<dbReference type="GO" id="GO:0140359">
    <property type="term" value="F:ABC-type transporter activity"/>
    <property type="evidence" value="ECO:0007669"/>
    <property type="project" value="InterPro"/>
</dbReference>
<proteinExistence type="predicted"/>
<dbReference type="GO" id="GO:0016887">
    <property type="term" value="F:ATP hydrolysis activity"/>
    <property type="evidence" value="ECO:0007669"/>
    <property type="project" value="InterPro"/>
</dbReference>
<dbReference type="Pfam" id="PF00664">
    <property type="entry name" value="ABC_membrane"/>
    <property type="match status" value="1"/>
</dbReference>
<keyword evidence="4 11" id="KW-0067">ATP-binding</keyword>
<dbReference type="Pfam" id="PF00005">
    <property type="entry name" value="ABC_tran"/>
    <property type="match status" value="1"/>
</dbReference>
<name>A0A3E0ASJ5_9STAP</name>
<sequence length="521" mass="58651">MKLNLSLKRAVLYSLIAAISLAFYIAFGHQLSRILESIVMDKGLKITEPLIYMSAFFVLFIITDKFYNLYTRMSANKSIERKADQLIDRIDVKTQRESEGMINALLVHLESYRPYETSFTPTVIKTMIKVTGIIAVLFFIDIYAAAILLFTAPFIPLYYVLVGLQTQQESVKQATRFDNIGTLFLNLIRGKDTVKNTQSRNTVIKRLEEDNKGFVKETMHILKYAFQSTMMLEFITILGIGLVALEIALRIIIFENISFYTAFFVLLLAPEFYNALKVLGTEFHNGKLALGSFEKAKAIINKPKMNTAYRGKTDNYAAEADKLTISHGEKLLLDKADFKFDKRGLTAITGESGAGKTTLLRTLLGLHEPDSGTLDVLTADIGYVSDQVYFSDTTIYDYVSGDSHSEEKVHDILEQLNLSESIDNLEEGIHTPIVNHNIPLSGGEIVRLKMARVLIARPDIIIMDEPTEFLDAETEQLVMEYLSELKETSAIIAVIHRRQLLSIADSHYVLSNGHLKRGEAV</sequence>
<accession>A0A3E0ASJ5</accession>
<dbReference type="GO" id="GO:0005524">
    <property type="term" value="F:ATP binding"/>
    <property type="evidence" value="ECO:0007669"/>
    <property type="project" value="UniProtKB-KW"/>
</dbReference>
<dbReference type="PROSITE" id="PS50893">
    <property type="entry name" value="ABC_TRANSPORTER_2"/>
    <property type="match status" value="1"/>
</dbReference>
<feature type="transmembrane region" description="Helical" evidence="8">
    <location>
        <begin position="133"/>
        <end position="155"/>
    </location>
</feature>
<evidence type="ECO:0000256" key="8">
    <source>
        <dbReference type="SAM" id="Phobius"/>
    </source>
</evidence>
<feature type="transmembrane region" description="Helical" evidence="8">
    <location>
        <begin position="12"/>
        <end position="30"/>
    </location>
</feature>
<dbReference type="GO" id="GO:0034040">
    <property type="term" value="F:ATPase-coupled lipid transmembrane transporter activity"/>
    <property type="evidence" value="ECO:0007669"/>
    <property type="project" value="TreeGrafter"/>
</dbReference>
<keyword evidence="6 8" id="KW-0472">Membrane</keyword>
<dbReference type="InterPro" id="IPR003593">
    <property type="entry name" value="AAA+_ATPase"/>
</dbReference>
<comment type="subcellular location">
    <subcellularLocation>
        <location evidence="1">Cell membrane</location>
        <topology evidence="1">Multi-pass membrane protein</topology>
    </subcellularLocation>
</comment>
<dbReference type="PANTHER" id="PTHR24221:SF261">
    <property type="entry name" value="GLUTATHIONE_L-CYSTEINE TRANSPORT SYSTEM ATP-BINDING_PERMEASE PROTEIN CYDD"/>
    <property type="match status" value="1"/>
</dbReference>
<evidence type="ECO:0000313" key="12">
    <source>
        <dbReference type="Proteomes" id="UP000257076"/>
    </source>
</evidence>
<feature type="transmembrane region" description="Helical" evidence="8">
    <location>
        <begin position="257"/>
        <end position="276"/>
    </location>
</feature>
<dbReference type="GO" id="GO:0005886">
    <property type="term" value="C:plasma membrane"/>
    <property type="evidence" value="ECO:0007669"/>
    <property type="project" value="UniProtKB-SubCell"/>
</dbReference>
<evidence type="ECO:0000313" key="11">
    <source>
        <dbReference type="EMBL" id="REG22713.1"/>
    </source>
</evidence>
<dbReference type="PROSITE" id="PS00211">
    <property type="entry name" value="ABC_TRANSPORTER_1"/>
    <property type="match status" value="1"/>
</dbReference>
<dbReference type="PANTHER" id="PTHR24221">
    <property type="entry name" value="ATP-BINDING CASSETTE SUB-FAMILY B"/>
    <property type="match status" value="1"/>
</dbReference>
<organism evidence="11 12">
    <name type="scientific">Jeotgalicoccus halotolerans</name>
    <dbReference type="NCBI Taxonomy" id="157227"/>
    <lineage>
        <taxon>Bacteria</taxon>
        <taxon>Bacillati</taxon>
        <taxon>Bacillota</taxon>
        <taxon>Bacilli</taxon>
        <taxon>Bacillales</taxon>
        <taxon>Staphylococcaceae</taxon>
        <taxon>Jeotgalicoccus</taxon>
    </lineage>
</organism>
<dbReference type="InterPro" id="IPR027417">
    <property type="entry name" value="P-loop_NTPase"/>
</dbReference>
<dbReference type="AlphaFoldDB" id="A0A3E0ASJ5"/>
<keyword evidence="2 8" id="KW-0812">Transmembrane</keyword>
<reference evidence="11 12" key="1">
    <citation type="submission" date="2018-08" db="EMBL/GenBank/DDBJ databases">
        <title>Genomic Encyclopedia of Type Strains, Phase IV (KMG-IV): sequencing the most valuable type-strain genomes for metagenomic binning, comparative biology and taxonomic classification.</title>
        <authorList>
            <person name="Goeker M."/>
        </authorList>
    </citation>
    <scope>NUCLEOTIDE SEQUENCE [LARGE SCALE GENOMIC DNA]</scope>
    <source>
        <strain evidence="11 12">DSM 17274</strain>
    </source>
</reference>
<comment type="function">
    <text evidence="7">May be involved in multidrug export. Transmembrane domains (TMD) form a pore in the cell membrane and the ATP-binding domain (NBD) is responsible for energy generation.</text>
</comment>
<evidence type="ECO:0000256" key="3">
    <source>
        <dbReference type="ARBA" id="ARBA00022741"/>
    </source>
</evidence>
<dbReference type="RefSeq" id="WP_115885849.1">
    <property type="nucleotide sequence ID" value="NZ_CBCSHX010000007.1"/>
</dbReference>
<dbReference type="EMBL" id="QUMW01000015">
    <property type="protein sequence ID" value="REG22713.1"/>
    <property type="molecule type" value="Genomic_DNA"/>
</dbReference>
<feature type="domain" description="ABC transmembrane type-1" evidence="10">
    <location>
        <begin position="117"/>
        <end position="288"/>
    </location>
</feature>
<dbReference type="InterPro" id="IPR011527">
    <property type="entry name" value="ABC1_TM_dom"/>
</dbReference>
<evidence type="ECO:0000256" key="6">
    <source>
        <dbReference type="ARBA" id="ARBA00023136"/>
    </source>
</evidence>
<protein>
    <submittedName>
        <fullName evidence="11">ATP-binding cassette subfamily C protein CydD</fullName>
    </submittedName>
</protein>
<evidence type="ECO:0000259" key="10">
    <source>
        <dbReference type="PROSITE" id="PS50929"/>
    </source>
</evidence>
<evidence type="ECO:0000256" key="4">
    <source>
        <dbReference type="ARBA" id="ARBA00022840"/>
    </source>
</evidence>
<evidence type="ECO:0000259" key="9">
    <source>
        <dbReference type="PROSITE" id="PS50893"/>
    </source>
</evidence>
<dbReference type="InterPro" id="IPR039421">
    <property type="entry name" value="Type_1_exporter"/>
</dbReference>
<dbReference type="InterPro" id="IPR003439">
    <property type="entry name" value="ABC_transporter-like_ATP-bd"/>
</dbReference>
<dbReference type="SUPFAM" id="SSF90123">
    <property type="entry name" value="ABC transporter transmembrane region"/>
    <property type="match status" value="1"/>
</dbReference>
<keyword evidence="3" id="KW-0547">Nucleotide-binding</keyword>
<dbReference type="SMART" id="SM00382">
    <property type="entry name" value="AAA"/>
    <property type="match status" value="1"/>
</dbReference>
<keyword evidence="5 8" id="KW-1133">Transmembrane helix</keyword>
<dbReference type="PROSITE" id="PS50929">
    <property type="entry name" value="ABC_TM1F"/>
    <property type="match status" value="1"/>
</dbReference>
<dbReference type="Gene3D" id="3.40.50.300">
    <property type="entry name" value="P-loop containing nucleotide triphosphate hydrolases"/>
    <property type="match status" value="1"/>
</dbReference>
<evidence type="ECO:0000256" key="1">
    <source>
        <dbReference type="ARBA" id="ARBA00004651"/>
    </source>
</evidence>
<dbReference type="Gene3D" id="1.20.1560.10">
    <property type="entry name" value="ABC transporter type 1, transmembrane domain"/>
    <property type="match status" value="1"/>
</dbReference>
<keyword evidence="12" id="KW-1185">Reference proteome</keyword>
<feature type="transmembrane region" description="Helical" evidence="8">
    <location>
        <begin position="224"/>
        <end position="245"/>
    </location>
</feature>
<feature type="domain" description="ABC transporter" evidence="9">
    <location>
        <begin position="318"/>
        <end position="521"/>
    </location>
</feature>
<evidence type="ECO:0000256" key="7">
    <source>
        <dbReference type="ARBA" id="ARBA00025074"/>
    </source>
</evidence>
<comment type="caution">
    <text evidence="11">The sequence shown here is derived from an EMBL/GenBank/DDBJ whole genome shotgun (WGS) entry which is preliminary data.</text>
</comment>
<dbReference type="SUPFAM" id="SSF52540">
    <property type="entry name" value="P-loop containing nucleoside triphosphate hydrolases"/>
    <property type="match status" value="1"/>
</dbReference>
<feature type="transmembrane region" description="Helical" evidence="8">
    <location>
        <begin position="50"/>
        <end position="67"/>
    </location>
</feature>
<evidence type="ECO:0000256" key="2">
    <source>
        <dbReference type="ARBA" id="ARBA00022692"/>
    </source>
</evidence>
<gene>
    <name evidence="11" type="ORF">DFR63_2084</name>
</gene>